<dbReference type="InterPro" id="IPR003508">
    <property type="entry name" value="CIDE-N_dom"/>
</dbReference>
<dbReference type="SUPFAM" id="SSF54277">
    <property type="entry name" value="CAD &amp; PB1 domains"/>
    <property type="match status" value="1"/>
</dbReference>
<sequence>MCSPRIPRCWLELDQRFQVAARSLRRLLRKGCQLLRLPLANSHLCHYMGSVEITRSCFRALLPQTELGLLSPGENWWGCISNIEQLLSVLCSHQDTVAEAAWRLQTGRHTPHRQKPMVHPCSQPEHVLINSFETKDDRMKELEELNKKESTI</sequence>
<evidence type="ECO:0000259" key="3">
    <source>
        <dbReference type="PROSITE" id="PS51135"/>
    </source>
</evidence>
<organism evidence="4 5">
    <name type="scientific">Serinus canaria</name>
    <name type="common">Island canary</name>
    <name type="synonym">Fringilla canaria</name>
    <dbReference type="NCBI Taxonomy" id="9135"/>
    <lineage>
        <taxon>Eukaryota</taxon>
        <taxon>Metazoa</taxon>
        <taxon>Chordata</taxon>
        <taxon>Craniata</taxon>
        <taxon>Vertebrata</taxon>
        <taxon>Euteleostomi</taxon>
        <taxon>Archelosauria</taxon>
        <taxon>Archosauria</taxon>
        <taxon>Dinosauria</taxon>
        <taxon>Saurischia</taxon>
        <taxon>Theropoda</taxon>
        <taxon>Coelurosauria</taxon>
        <taxon>Aves</taxon>
        <taxon>Neognathae</taxon>
        <taxon>Neoaves</taxon>
        <taxon>Telluraves</taxon>
        <taxon>Australaves</taxon>
        <taxon>Passeriformes</taxon>
        <taxon>Passeroidea</taxon>
        <taxon>Fringillidae</taxon>
        <taxon>Carduelinae</taxon>
        <taxon>Serinus</taxon>
    </lineage>
</organism>
<dbReference type="Proteomes" id="UP000694409">
    <property type="component" value="Unassembled WGS sequence"/>
</dbReference>
<dbReference type="GO" id="GO:0004520">
    <property type="term" value="F:DNA endonuclease activity"/>
    <property type="evidence" value="ECO:0007669"/>
    <property type="project" value="InterPro"/>
</dbReference>
<evidence type="ECO:0000313" key="5">
    <source>
        <dbReference type="Proteomes" id="UP000694409"/>
    </source>
</evidence>
<feature type="domain" description="CIDE-N" evidence="3">
    <location>
        <begin position="1"/>
        <end position="78"/>
    </location>
</feature>
<keyword evidence="1 2" id="KW-0053">Apoptosis</keyword>
<evidence type="ECO:0000256" key="2">
    <source>
        <dbReference type="PROSITE-ProRule" id="PRU00447"/>
    </source>
</evidence>
<dbReference type="GO" id="GO:0006309">
    <property type="term" value="P:apoptotic DNA fragmentation"/>
    <property type="evidence" value="ECO:0007669"/>
    <property type="project" value="InterPro"/>
</dbReference>
<dbReference type="Gene3D" id="6.10.140.170">
    <property type="match status" value="1"/>
</dbReference>
<dbReference type="AlphaFoldDB" id="A0A8C9UHS9"/>
<evidence type="ECO:0000313" key="4">
    <source>
        <dbReference type="Ensembl" id="ENSSCAP00000021666.1"/>
    </source>
</evidence>
<dbReference type="Ensembl" id="ENSSCAT00000024146.1">
    <property type="protein sequence ID" value="ENSSCAP00000021666.1"/>
    <property type="gene ID" value="ENSSCAG00000015564.1"/>
</dbReference>
<reference evidence="4" key="1">
    <citation type="submission" date="2025-08" db="UniProtKB">
        <authorList>
            <consortium name="Ensembl"/>
        </authorList>
    </citation>
    <scope>IDENTIFICATION</scope>
</reference>
<name>A0A8C9UHS9_SERCA</name>
<accession>A0A8C9UHS9</accession>
<dbReference type="Pfam" id="PF02017">
    <property type="entry name" value="CIDE-N"/>
    <property type="match status" value="1"/>
</dbReference>
<proteinExistence type="predicted"/>
<dbReference type="PROSITE" id="PS51135">
    <property type="entry name" value="CIDE_N"/>
    <property type="match status" value="1"/>
</dbReference>
<dbReference type="PANTHER" id="PTHR13067">
    <property type="entry name" value="CASPASE-ACTIVATED DNASE"/>
    <property type="match status" value="1"/>
</dbReference>
<dbReference type="Gene3D" id="3.10.20.10">
    <property type="match status" value="1"/>
</dbReference>
<keyword evidence="5" id="KW-1185">Reference proteome</keyword>
<dbReference type="InterPro" id="IPR039729">
    <property type="entry name" value="DFF40"/>
</dbReference>
<dbReference type="PANTHER" id="PTHR13067:SF2">
    <property type="entry name" value="CASPASE-ACTIVATED DNASE"/>
    <property type="match status" value="1"/>
</dbReference>
<dbReference type="GeneTree" id="ENSGT01000000220426"/>
<reference evidence="4" key="2">
    <citation type="submission" date="2025-09" db="UniProtKB">
        <authorList>
            <consortium name="Ensembl"/>
        </authorList>
    </citation>
    <scope>IDENTIFICATION</scope>
</reference>
<evidence type="ECO:0000256" key="1">
    <source>
        <dbReference type="ARBA" id="ARBA00022703"/>
    </source>
</evidence>
<protein>
    <recommendedName>
        <fullName evidence="3">CIDE-N domain-containing protein</fullName>
    </recommendedName>
</protein>